<sequence length="304" mass="32024">MRIRRTITAALSASLVLAGLTACGDDDDGAGTAVTIASQNFPEAALVTELYTVLLEDNGYSVDAKLVDTRDAYMGDFPGDVDIVPEYLSAVGDFLNIAANGEDAEPVTSNDTDATLEAVTPIADEEGITLLEPSEANSQNAFFVTPEFSDAEGVTALSDLEGQSITLAAAPDCEGRPDCAGGLSEVYGIEIEEILATGFASPETYTAVTDGEAELGLTGTIEPTVEEDGFIRLEDDRGIQPAQNLIPAVSSDFLADNEDVEGLLNDLMAALDNDTLNELLGRVTLDREKAEDVAEDFLEQEGLI</sequence>
<dbReference type="Pfam" id="PF04069">
    <property type="entry name" value="OpuAC"/>
    <property type="match status" value="1"/>
</dbReference>
<reference evidence="4" key="1">
    <citation type="submission" date="2023-12" db="EMBL/GenBank/DDBJ databases">
        <title>Novel species in genus Nocardioides.</title>
        <authorList>
            <person name="Zhou H."/>
        </authorList>
    </citation>
    <scope>NUCLEOTIDE SEQUENCE [LARGE SCALE GENOMIC DNA]</scope>
    <source>
        <strain evidence="4">HM61</strain>
    </source>
</reference>
<evidence type="ECO:0000313" key="3">
    <source>
        <dbReference type="EMBL" id="WQQ26922.1"/>
    </source>
</evidence>
<evidence type="ECO:0000313" key="4">
    <source>
        <dbReference type="Proteomes" id="UP001327225"/>
    </source>
</evidence>
<evidence type="ECO:0000256" key="1">
    <source>
        <dbReference type="SAM" id="SignalP"/>
    </source>
</evidence>
<dbReference type="InterPro" id="IPR007210">
    <property type="entry name" value="ABC_Gly_betaine_transp_sub-bd"/>
</dbReference>
<gene>
    <name evidence="3" type="ORF">SHK19_01520</name>
</gene>
<feature type="chain" id="PRO_5045584886" evidence="1">
    <location>
        <begin position="25"/>
        <end position="304"/>
    </location>
</feature>
<evidence type="ECO:0000259" key="2">
    <source>
        <dbReference type="Pfam" id="PF04069"/>
    </source>
</evidence>
<name>A0ABZ0ZRS5_9ACTN</name>
<dbReference type="Proteomes" id="UP001327225">
    <property type="component" value="Chromosome"/>
</dbReference>
<protein>
    <submittedName>
        <fullName evidence="3">ABC transporter substrate-binding protein</fullName>
    </submittedName>
</protein>
<dbReference type="SUPFAM" id="SSF53850">
    <property type="entry name" value="Periplasmic binding protein-like II"/>
    <property type="match status" value="1"/>
</dbReference>
<keyword evidence="4" id="KW-1185">Reference proteome</keyword>
<organism evidence="3 4">
    <name type="scientific">Nocardioides bizhenqiangii</name>
    <dbReference type="NCBI Taxonomy" id="3095076"/>
    <lineage>
        <taxon>Bacteria</taxon>
        <taxon>Bacillati</taxon>
        <taxon>Actinomycetota</taxon>
        <taxon>Actinomycetes</taxon>
        <taxon>Propionibacteriales</taxon>
        <taxon>Nocardioidaceae</taxon>
        <taxon>Nocardioides</taxon>
    </lineage>
</organism>
<feature type="signal peptide" evidence="1">
    <location>
        <begin position="1"/>
        <end position="24"/>
    </location>
</feature>
<dbReference type="Gene3D" id="3.40.190.120">
    <property type="entry name" value="Osmoprotection protein (prox), domain 2"/>
    <property type="match status" value="1"/>
</dbReference>
<dbReference type="CDD" id="cd13606">
    <property type="entry name" value="PBP2_ProX_like"/>
    <property type="match status" value="1"/>
</dbReference>
<accession>A0ABZ0ZRS5</accession>
<dbReference type="Gene3D" id="3.40.190.10">
    <property type="entry name" value="Periplasmic binding protein-like II"/>
    <property type="match status" value="1"/>
</dbReference>
<proteinExistence type="predicted"/>
<feature type="domain" description="ABC-type glycine betaine transport system substrate-binding" evidence="2">
    <location>
        <begin position="34"/>
        <end position="300"/>
    </location>
</feature>
<dbReference type="EMBL" id="CP141059">
    <property type="protein sequence ID" value="WQQ26922.1"/>
    <property type="molecule type" value="Genomic_DNA"/>
</dbReference>
<dbReference type="PROSITE" id="PS51257">
    <property type="entry name" value="PROKAR_LIPOPROTEIN"/>
    <property type="match status" value="1"/>
</dbReference>
<dbReference type="RefSeq" id="WP_322457518.1">
    <property type="nucleotide sequence ID" value="NZ_CP141059.1"/>
</dbReference>
<keyword evidence="1" id="KW-0732">Signal</keyword>